<evidence type="ECO:0000259" key="1">
    <source>
        <dbReference type="Pfam" id="PF03358"/>
    </source>
</evidence>
<dbReference type="RefSeq" id="WP_142573224.1">
    <property type="nucleotide sequence ID" value="NZ_BMMN01000013.1"/>
</dbReference>
<dbReference type="PANTHER" id="PTHR30543">
    <property type="entry name" value="CHROMATE REDUCTASE"/>
    <property type="match status" value="1"/>
</dbReference>
<evidence type="ECO:0000313" key="2">
    <source>
        <dbReference type="EMBL" id="GGO25900.1"/>
    </source>
</evidence>
<dbReference type="SUPFAM" id="SSF52218">
    <property type="entry name" value="Flavoproteins"/>
    <property type="match status" value="1"/>
</dbReference>
<dbReference type="GO" id="GO:0005829">
    <property type="term" value="C:cytosol"/>
    <property type="evidence" value="ECO:0007669"/>
    <property type="project" value="TreeGrafter"/>
</dbReference>
<reference evidence="2" key="1">
    <citation type="journal article" date="2014" name="Int. J. Syst. Evol. Microbiol.">
        <title>Complete genome sequence of Corynebacterium casei LMG S-19264T (=DSM 44701T), isolated from a smear-ripened cheese.</title>
        <authorList>
            <consortium name="US DOE Joint Genome Institute (JGI-PGF)"/>
            <person name="Walter F."/>
            <person name="Albersmeier A."/>
            <person name="Kalinowski J."/>
            <person name="Ruckert C."/>
        </authorList>
    </citation>
    <scope>NUCLEOTIDE SEQUENCE</scope>
    <source>
        <strain evidence="2">CGMCC 4.7138</strain>
    </source>
</reference>
<dbReference type="InterPro" id="IPR005025">
    <property type="entry name" value="FMN_Rdtase-like_dom"/>
</dbReference>
<dbReference type="OrthoDB" id="9812295at2"/>
<dbReference type="GO" id="GO:0016491">
    <property type="term" value="F:oxidoreductase activity"/>
    <property type="evidence" value="ECO:0007669"/>
    <property type="project" value="InterPro"/>
</dbReference>
<proteinExistence type="predicted"/>
<dbReference type="InterPro" id="IPR050712">
    <property type="entry name" value="NAD(P)H-dep_reductase"/>
</dbReference>
<keyword evidence="3" id="KW-1185">Reference proteome</keyword>
<dbReference type="GO" id="GO:0010181">
    <property type="term" value="F:FMN binding"/>
    <property type="evidence" value="ECO:0007669"/>
    <property type="project" value="TreeGrafter"/>
</dbReference>
<gene>
    <name evidence="2" type="ORF">GCM10011574_57740</name>
</gene>
<dbReference type="AlphaFoldDB" id="A0A8H9LJ38"/>
<feature type="domain" description="NADPH-dependent FMN reductase-like" evidence="1">
    <location>
        <begin position="2"/>
        <end position="148"/>
    </location>
</feature>
<sequence>MTKIGIIVGSTRPGRRGRAVAEWVAEIAAREQPAAGFEIIDLADFGLPLLDEPHPPASGLYGKAHTIRWAEAIAGYDGFVFVTPEYNRSIPGALKNALDFVYAEWNDKAAGFVGYGLHGATRAVEHLRLVLAELKVATVRSQVALSLHHDFTISAPTEPGDLTPGPHQLSALTALLNDVVAWSRALAPIREGVPA</sequence>
<name>A0A8H9LJ38_9ACTN</name>
<dbReference type="Proteomes" id="UP000653480">
    <property type="component" value="Unassembled WGS sequence"/>
</dbReference>
<accession>A0A8H9LJ38</accession>
<dbReference type="Pfam" id="PF03358">
    <property type="entry name" value="FMN_red"/>
    <property type="match status" value="1"/>
</dbReference>
<protein>
    <submittedName>
        <fullName evidence="2">FMN reductase</fullName>
    </submittedName>
</protein>
<evidence type="ECO:0000313" key="3">
    <source>
        <dbReference type="Proteomes" id="UP000653480"/>
    </source>
</evidence>
<dbReference type="InterPro" id="IPR029039">
    <property type="entry name" value="Flavoprotein-like_sf"/>
</dbReference>
<organism evidence="2 3">
    <name type="scientific">Microbispora bryophytorum</name>
    <dbReference type="NCBI Taxonomy" id="1460882"/>
    <lineage>
        <taxon>Bacteria</taxon>
        <taxon>Bacillati</taxon>
        <taxon>Actinomycetota</taxon>
        <taxon>Actinomycetes</taxon>
        <taxon>Streptosporangiales</taxon>
        <taxon>Streptosporangiaceae</taxon>
        <taxon>Microbispora</taxon>
    </lineage>
</organism>
<dbReference type="EMBL" id="BMMN01000013">
    <property type="protein sequence ID" value="GGO25900.1"/>
    <property type="molecule type" value="Genomic_DNA"/>
</dbReference>
<comment type="caution">
    <text evidence="2">The sequence shown here is derived from an EMBL/GenBank/DDBJ whole genome shotgun (WGS) entry which is preliminary data.</text>
</comment>
<dbReference type="PANTHER" id="PTHR30543:SF21">
    <property type="entry name" value="NAD(P)H-DEPENDENT FMN REDUCTASE LOT6"/>
    <property type="match status" value="1"/>
</dbReference>
<reference evidence="2" key="2">
    <citation type="submission" date="2020-09" db="EMBL/GenBank/DDBJ databases">
        <authorList>
            <person name="Sun Q."/>
            <person name="Zhou Y."/>
        </authorList>
    </citation>
    <scope>NUCLEOTIDE SEQUENCE</scope>
    <source>
        <strain evidence="2">CGMCC 4.7138</strain>
    </source>
</reference>
<dbReference type="Gene3D" id="3.40.50.360">
    <property type="match status" value="1"/>
</dbReference>